<keyword evidence="2" id="KW-1185">Reference proteome</keyword>
<dbReference type="AlphaFoldDB" id="A0A9W5YC96"/>
<name>A0A9W5YC96_9FIRM</name>
<gene>
    <name evidence="1" type="ORF">SH1V18_38400</name>
</gene>
<comment type="caution">
    <text evidence="1">The sequence shown here is derived from an EMBL/GenBank/DDBJ whole genome shotgun (WGS) entry which is preliminary data.</text>
</comment>
<evidence type="ECO:0000313" key="1">
    <source>
        <dbReference type="EMBL" id="GKX31360.1"/>
    </source>
</evidence>
<evidence type="ECO:0000313" key="2">
    <source>
        <dbReference type="Proteomes" id="UP001144256"/>
    </source>
</evidence>
<reference evidence="1" key="1">
    <citation type="submission" date="2022-06" db="EMBL/GenBank/DDBJ databases">
        <title>Vallitalea longa sp. nov., an anaerobic bacterium isolated from marine sediment.</title>
        <authorList>
            <person name="Hirano S."/>
            <person name="Terahara T."/>
            <person name="Mori K."/>
            <person name="Hamada M."/>
            <person name="Matsumoto R."/>
            <person name="Kobayashi T."/>
        </authorList>
    </citation>
    <scope>NUCLEOTIDE SEQUENCE</scope>
    <source>
        <strain evidence="1">SH18-1</strain>
    </source>
</reference>
<protein>
    <submittedName>
        <fullName evidence="1">Uncharacterized protein</fullName>
    </submittedName>
</protein>
<dbReference type="EMBL" id="BRLB01000016">
    <property type="protein sequence ID" value="GKX31360.1"/>
    <property type="molecule type" value="Genomic_DNA"/>
</dbReference>
<accession>A0A9W5YC96</accession>
<organism evidence="1 2">
    <name type="scientific">Vallitalea longa</name>
    <dbReference type="NCBI Taxonomy" id="2936439"/>
    <lineage>
        <taxon>Bacteria</taxon>
        <taxon>Bacillati</taxon>
        <taxon>Bacillota</taxon>
        <taxon>Clostridia</taxon>
        <taxon>Lachnospirales</taxon>
        <taxon>Vallitaleaceae</taxon>
        <taxon>Vallitalea</taxon>
    </lineage>
</organism>
<dbReference type="RefSeq" id="WP_281818336.1">
    <property type="nucleotide sequence ID" value="NZ_BRLB01000016.1"/>
</dbReference>
<sequence length="347" mass="40628">MKDKLIRILARDLKVNRFTDESECEYNERLIYSAGAAWAKTLVYGRSYADSKLSDSFINTDIMYIETHLSKVLEAYLRCFDINLDWIKSTSASGYEGRARALASQIIKEVMYTYNLAQILSRRITSVKTSFYKYADNLYLIRGNVLNEKNVYSVGVAQWRKDDNLEDYMIDRKIINVAGKDYYSIMDKEFNWKDSDLNDNYLIFKLGYKGGYSKCWKPIKLNEIPLGISIIRLANAYNGGYILVKKNKGKLRIVELEPWYIEQKEIYRILYALNYKNGTPAEFKVKKKDDYYILRCSGGIPSYEDRIITCCSWPYMTFNNKYLRIIPCFLWEVVEKQINKLGIKLVG</sequence>
<proteinExistence type="predicted"/>
<dbReference type="Proteomes" id="UP001144256">
    <property type="component" value="Unassembled WGS sequence"/>
</dbReference>